<dbReference type="Pfam" id="PF09419">
    <property type="entry name" value="PGP_phosphatase"/>
    <property type="match status" value="1"/>
</dbReference>
<keyword evidence="2" id="KW-1185">Reference proteome</keyword>
<dbReference type="EMBL" id="FONL01000002">
    <property type="protein sequence ID" value="SFE15089.1"/>
    <property type="molecule type" value="Genomic_DNA"/>
</dbReference>
<gene>
    <name evidence="1" type="ORF">SAMN05216245_10254</name>
</gene>
<protein>
    <recommendedName>
        <fullName evidence="3">YqeG family HAD IIIA-type phosphatase</fullName>
    </recommendedName>
</protein>
<dbReference type="InterPro" id="IPR036412">
    <property type="entry name" value="HAD-like_sf"/>
</dbReference>
<dbReference type="AlphaFoldDB" id="A0A1I1Y6P5"/>
<dbReference type="Proteomes" id="UP000198896">
    <property type="component" value="Unassembled WGS sequence"/>
</dbReference>
<proteinExistence type="predicted"/>
<dbReference type="STRING" id="1123323.SAMN05216245_10254"/>
<evidence type="ECO:0008006" key="3">
    <source>
        <dbReference type="Google" id="ProtNLM"/>
    </source>
</evidence>
<accession>A0A1I1Y6P5</accession>
<dbReference type="InterPro" id="IPR027706">
    <property type="entry name" value="PGP_Pase"/>
</dbReference>
<dbReference type="InterPro" id="IPR023214">
    <property type="entry name" value="HAD_sf"/>
</dbReference>
<organism evidence="1 2">
    <name type="scientific">Succiniclasticum ruminis DSM 9236</name>
    <dbReference type="NCBI Taxonomy" id="1123323"/>
    <lineage>
        <taxon>Bacteria</taxon>
        <taxon>Bacillati</taxon>
        <taxon>Bacillota</taxon>
        <taxon>Negativicutes</taxon>
        <taxon>Acidaminococcales</taxon>
        <taxon>Acidaminococcaceae</taxon>
        <taxon>Succiniclasticum</taxon>
    </lineage>
</organism>
<dbReference type="SUPFAM" id="SSF56784">
    <property type="entry name" value="HAD-like"/>
    <property type="match status" value="1"/>
</dbReference>
<reference evidence="1 2" key="1">
    <citation type="submission" date="2016-10" db="EMBL/GenBank/DDBJ databases">
        <authorList>
            <person name="de Groot N.N."/>
        </authorList>
    </citation>
    <scope>NUCLEOTIDE SEQUENCE [LARGE SCALE GENOMIC DNA]</scope>
    <source>
        <strain evidence="1 2">DSM 9236</strain>
    </source>
</reference>
<name>A0A1I1Y6P5_9FIRM</name>
<evidence type="ECO:0000313" key="2">
    <source>
        <dbReference type="Proteomes" id="UP000198896"/>
    </source>
</evidence>
<dbReference type="OrthoDB" id="9787572at2"/>
<dbReference type="Gene3D" id="3.40.50.1000">
    <property type="entry name" value="HAD superfamily/HAD-like"/>
    <property type="match status" value="1"/>
</dbReference>
<sequence length="191" mass="21757">MMLETLNPEYRFSSLVKITPEWMKRHQYQVLLADIDNTLLPRNSSVVPEAYINWLVRMQQQDIVVVLATNNGGKRTNAIEKQLTDNGLQIPVLTWAGKPFPRAYAGAIRLLGKSHKSLNVDAVTQSAAVLAAGDQLFTDVLGAHWYNFPAAWLRPITRNDFIGTKVLRLLEKWVAWYLTKKEILPEEDKDI</sequence>
<evidence type="ECO:0000313" key="1">
    <source>
        <dbReference type="EMBL" id="SFE15089.1"/>
    </source>
</evidence>
<dbReference type="GO" id="GO:0008962">
    <property type="term" value="F:phosphatidylglycerophosphatase activity"/>
    <property type="evidence" value="ECO:0007669"/>
    <property type="project" value="InterPro"/>
</dbReference>
<dbReference type="RefSeq" id="WP_093912642.1">
    <property type="nucleotide sequence ID" value="NZ_FONL01000002.1"/>
</dbReference>